<accession>A0A9N9P384</accession>
<dbReference type="SUPFAM" id="SSF55874">
    <property type="entry name" value="ATPase domain of HSP90 chaperone/DNA topoisomerase II/histidine kinase"/>
    <property type="match status" value="1"/>
</dbReference>
<evidence type="ECO:0000313" key="3">
    <source>
        <dbReference type="Proteomes" id="UP000789342"/>
    </source>
</evidence>
<dbReference type="InterPro" id="IPR014762">
    <property type="entry name" value="DNA_mismatch_repair_CS"/>
</dbReference>
<comment type="similarity">
    <text evidence="1">Belongs to the DNA mismatch repair MutL/HexB family.</text>
</comment>
<dbReference type="InterPro" id="IPR036890">
    <property type="entry name" value="HATPase_C_sf"/>
</dbReference>
<protein>
    <submittedName>
        <fullName evidence="2">6930_t:CDS:1</fullName>
    </submittedName>
</protein>
<evidence type="ECO:0000256" key="1">
    <source>
        <dbReference type="ARBA" id="ARBA00006082"/>
    </source>
</evidence>
<comment type="caution">
    <text evidence="2">The sequence shown here is derived from an EMBL/GenBank/DDBJ whole genome shotgun (WGS) entry which is preliminary data.</text>
</comment>
<dbReference type="Proteomes" id="UP000789342">
    <property type="component" value="Unassembled WGS sequence"/>
</dbReference>
<sequence length="116" mass="13073">AAIRKLRSSFINSMAQCVIELVQNSLDAMATTIEVHVNVARYYVQVIDNGTGIIPEDMDKIGQRHATSKCHTLKELSQIKTYGFRGEALANLSEISVLEIISKHSDYYDTYITMFK</sequence>
<dbReference type="Pfam" id="PF13589">
    <property type="entry name" value="HATPase_c_3"/>
    <property type="match status" value="1"/>
</dbReference>
<dbReference type="GO" id="GO:0032300">
    <property type="term" value="C:mismatch repair complex"/>
    <property type="evidence" value="ECO:0007669"/>
    <property type="project" value="InterPro"/>
</dbReference>
<dbReference type="GO" id="GO:0140664">
    <property type="term" value="F:ATP-dependent DNA damage sensor activity"/>
    <property type="evidence" value="ECO:0007669"/>
    <property type="project" value="InterPro"/>
</dbReference>
<dbReference type="GO" id="GO:0006298">
    <property type="term" value="P:mismatch repair"/>
    <property type="evidence" value="ECO:0007669"/>
    <property type="project" value="InterPro"/>
</dbReference>
<feature type="non-terminal residue" evidence="2">
    <location>
        <position position="116"/>
    </location>
</feature>
<reference evidence="2" key="1">
    <citation type="submission" date="2021-06" db="EMBL/GenBank/DDBJ databases">
        <authorList>
            <person name="Kallberg Y."/>
            <person name="Tangrot J."/>
            <person name="Rosling A."/>
        </authorList>
    </citation>
    <scope>NUCLEOTIDE SEQUENCE</scope>
    <source>
        <strain evidence="2">CL551</strain>
    </source>
</reference>
<dbReference type="AlphaFoldDB" id="A0A9N9P384"/>
<dbReference type="InterPro" id="IPR038973">
    <property type="entry name" value="MutL/Mlh/Pms-like"/>
</dbReference>
<dbReference type="EMBL" id="CAJVPV010058183">
    <property type="protein sequence ID" value="CAG8787604.1"/>
    <property type="molecule type" value="Genomic_DNA"/>
</dbReference>
<dbReference type="Gene3D" id="3.30.565.10">
    <property type="entry name" value="Histidine kinase-like ATPase, C-terminal domain"/>
    <property type="match status" value="1"/>
</dbReference>
<gene>
    <name evidence="2" type="ORF">AMORRO_LOCUS17863</name>
</gene>
<keyword evidence="3" id="KW-1185">Reference proteome</keyword>
<feature type="non-terminal residue" evidence="2">
    <location>
        <position position="1"/>
    </location>
</feature>
<dbReference type="PANTHER" id="PTHR10073">
    <property type="entry name" value="DNA MISMATCH REPAIR PROTEIN MLH, PMS, MUTL"/>
    <property type="match status" value="1"/>
</dbReference>
<name>A0A9N9P384_9GLOM</name>
<dbReference type="PANTHER" id="PTHR10073:SF47">
    <property type="entry name" value="DNA MISMATCH REPAIR PROTEIN MLH3"/>
    <property type="match status" value="1"/>
</dbReference>
<proteinExistence type="inferred from homology"/>
<dbReference type="OrthoDB" id="429932at2759"/>
<organism evidence="2 3">
    <name type="scientific">Acaulospora morrowiae</name>
    <dbReference type="NCBI Taxonomy" id="94023"/>
    <lineage>
        <taxon>Eukaryota</taxon>
        <taxon>Fungi</taxon>
        <taxon>Fungi incertae sedis</taxon>
        <taxon>Mucoromycota</taxon>
        <taxon>Glomeromycotina</taxon>
        <taxon>Glomeromycetes</taxon>
        <taxon>Diversisporales</taxon>
        <taxon>Acaulosporaceae</taxon>
        <taxon>Acaulospora</taxon>
    </lineage>
</organism>
<dbReference type="PROSITE" id="PS00058">
    <property type="entry name" value="DNA_MISMATCH_REPAIR_1"/>
    <property type="match status" value="1"/>
</dbReference>
<dbReference type="GO" id="GO:0016887">
    <property type="term" value="F:ATP hydrolysis activity"/>
    <property type="evidence" value="ECO:0007669"/>
    <property type="project" value="InterPro"/>
</dbReference>
<evidence type="ECO:0000313" key="2">
    <source>
        <dbReference type="EMBL" id="CAG8787604.1"/>
    </source>
</evidence>